<evidence type="ECO:0000313" key="2">
    <source>
        <dbReference type="EMBL" id="NWC31726.1"/>
    </source>
</evidence>
<protein>
    <submittedName>
        <fullName evidence="2">Bro-N domain-containing protein</fullName>
    </submittedName>
</protein>
<comment type="caution">
    <text evidence="2">The sequence shown here is derived from an EMBL/GenBank/DDBJ whole genome shotgun (WGS) entry which is preliminary data.</text>
</comment>
<dbReference type="PANTHER" id="PTHR36180:SF2">
    <property type="entry name" value="BRO FAMILY PROTEIN"/>
    <property type="match status" value="1"/>
</dbReference>
<feature type="domain" description="Bro-N" evidence="1">
    <location>
        <begin position="1"/>
        <end position="107"/>
    </location>
</feature>
<dbReference type="PANTHER" id="PTHR36180">
    <property type="entry name" value="DNA-BINDING PROTEIN-RELATED-RELATED"/>
    <property type="match status" value="1"/>
</dbReference>
<dbReference type="SMART" id="SM01040">
    <property type="entry name" value="Bro-N"/>
    <property type="match status" value="1"/>
</dbReference>
<gene>
    <name evidence="2" type="ORF">HX876_04965</name>
</gene>
<dbReference type="Proteomes" id="UP000520592">
    <property type="component" value="Unassembled WGS sequence"/>
</dbReference>
<dbReference type="InterPro" id="IPR003497">
    <property type="entry name" value="BRO_N_domain"/>
</dbReference>
<dbReference type="Pfam" id="PF02498">
    <property type="entry name" value="Bro-N"/>
    <property type="match status" value="1"/>
</dbReference>
<dbReference type="EMBL" id="JACAQD010000006">
    <property type="protein sequence ID" value="NWC31726.1"/>
    <property type="molecule type" value="Genomic_DNA"/>
</dbReference>
<evidence type="ECO:0000259" key="1">
    <source>
        <dbReference type="PROSITE" id="PS51750"/>
    </source>
</evidence>
<dbReference type="PROSITE" id="PS51750">
    <property type="entry name" value="BRO_N"/>
    <property type="match status" value="1"/>
</dbReference>
<evidence type="ECO:0000313" key="3">
    <source>
        <dbReference type="Proteomes" id="UP000520592"/>
    </source>
</evidence>
<dbReference type="AlphaFoldDB" id="A0A7Y7Y9G9"/>
<dbReference type="RefSeq" id="WP_177057444.1">
    <property type="nucleotide sequence ID" value="NZ_JACAPS010000013.1"/>
</dbReference>
<reference evidence="2 3" key="1">
    <citation type="submission" date="2020-04" db="EMBL/GenBank/DDBJ databases">
        <title>Molecular characterization of pseudomonads from Agaricus bisporus reveal novel blotch 2 pathogens in Western Europe.</title>
        <authorList>
            <person name="Taparia T."/>
            <person name="Krijger M."/>
            <person name="Haynes E."/>
            <person name="Elpinstone J.G."/>
            <person name="Noble R."/>
            <person name="Van Der Wolf J."/>
        </authorList>
    </citation>
    <scope>NUCLEOTIDE SEQUENCE [LARGE SCALE GENOMIC DNA]</scope>
    <source>
        <strain evidence="2 3">IPO3737</strain>
    </source>
</reference>
<organism evidence="2 3">
    <name type="scientific">Pseudomonas gingeri</name>
    <dbReference type="NCBI Taxonomy" id="117681"/>
    <lineage>
        <taxon>Bacteria</taxon>
        <taxon>Pseudomonadati</taxon>
        <taxon>Pseudomonadota</taxon>
        <taxon>Gammaproteobacteria</taxon>
        <taxon>Pseudomonadales</taxon>
        <taxon>Pseudomonadaceae</taxon>
        <taxon>Pseudomonas</taxon>
    </lineage>
</organism>
<name>A0A7Y7Y9G9_9PSED</name>
<sequence length="159" mass="18607">MTEHFEPTRFPRHNRFLHALMLESQAWFSALDLGRLMGLHLDERLTRKLDSDQHRLLLLNYHAKIQKTLMISESGVYALMVYHHIPENQHLRRWLTHEVIPTLRNLSTSAAEQGPALSSLQWAGRSVSLLHWQNEPWVKWRDMPVLMQPVEQASVQSSS</sequence>
<accession>A0A7Y7Y9G9</accession>
<proteinExistence type="predicted"/>